<proteinExistence type="predicted"/>
<evidence type="ECO:0000259" key="2">
    <source>
        <dbReference type="Pfam" id="PF21373"/>
    </source>
</evidence>
<accession>A0AAE0PW91</accession>
<dbReference type="AlphaFoldDB" id="A0AAE0PW91"/>
<evidence type="ECO:0000313" key="4">
    <source>
        <dbReference type="Proteomes" id="UP001274896"/>
    </source>
</evidence>
<comment type="caution">
    <text evidence="3">The sequence shown here is derived from an EMBL/GenBank/DDBJ whole genome shotgun (WGS) entry which is preliminary data.</text>
</comment>
<organism evidence="3 4">
    <name type="scientific">Hemibagrus guttatus</name>
    <dbReference type="NCBI Taxonomy" id="175788"/>
    <lineage>
        <taxon>Eukaryota</taxon>
        <taxon>Metazoa</taxon>
        <taxon>Chordata</taxon>
        <taxon>Craniata</taxon>
        <taxon>Vertebrata</taxon>
        <taxon>Euteleostomi</taxon>
        <taxon>Actinopterygii</taxon>
        <taxon>Neopterygii</taxon>
        <taxon>Teleostei</taxon>
        <taxon>Ostariophysi</taxon>
        <taxon>Siluriformes</taxon>
        <taxon>Bagridae</taxon>
        <taxon>Hemibagrus</taxon>
    </lineage>
</organism>
<gene>
    <name evidence="3" type="ORF">QTP70_028553</name>
</gene>
<evidence type="ECO:0000256" key="1">
    <source>
        <dbReference type="SAM" id="MobiDB-lite"/>
    </source>
</evidence>
<sequence length="116" mass="12857">MSCVQNKIVSKAYGTGSCSLGCFKKHKNDSCQPVREATPPVPCPDSSRSRGESKELMTQLQNPHLRNLMLSVDSAKDKSKAMKQAMQEPLFVELANQCLQIIEPTEVQADDEDDDE</sequence>
<reference evidence="3" key="1">
    <citation type="submission" date="2023-06" db="EMBL/GenBank/DDBJ databases">
        <title>Male Hemibagrus guttatus genome.</title>
        <authorList>
            <person name="Bian C."/>
        </authorList>
    </citation>
    <scope>NUCLEOTIDE SEQUENCE</scope>
    <source>
        <strain evidence="3">Male_cb2023</strain>
        <tissue evidence="3">Muscle</tissue>
    </source>
</reference>
<protein>
    <recommendedName>
        <fullName evidence="2">Zinc finger HIT domain-containing protein</fullName>
    </recommendedName>
</protein>
<dbReference type="Proteomes" id="UP001274896">
    <property type="component" value="Unassembled WGS sequence"/>
</dbReference>
<keyword evidence="4" id="KW-1185">Reference proteome</keyword>
<dbReference type="EMBL" id="JAUCMX010000027">
    <property type="protein sequence ID" value="KAK3509323.1"/>
    <property type="molecule type" value="Genomic_DNA"/>
</dbReference>
<feature type="domain" description="Zinc finger HIT" evidence="2">
    <location>
        <begin position="50"/>
        <end position="102"/>
    </location>
</feature>
<name>A0AAE0PW91_9TELE</name>
<feature type="region of interest" description="Disordered" evidence="1">
    <location>
        <begin position="27"/>
        <end position="54"/>
    </location>
</feature>
<dbReference type="InterPro" id="IPR048371">
    <property type="entry name" value="ZNHIT3_C"/>
</dbReference>
<dbReference type="Pfam" id="PF21373">
    <property type="entry name" value="ZNHIT3_C"/>
    <property type="match status" value="1"/>
</dbReference>
<evidence type="ECO:0000313" key="3">
    <source>
        <dbReference type="EMBL" id="KAK3509323.1"/>
    </source>
</evidence>